<dbReference type="InterPro" id="IPR050266">
    <property type="entry name" value="AB_hydrolase_sf"/>
</dbReference>
<dbReference type="PANTHER" id="PTHR43798:SF5">
    <property type="entry name" value="MONOACYLGLYCEROL LIPASE ABHD6"/>
    <property type="match status" value="1"/>
</dbReference>
<dbReference type="GO" id="GO:0047372">
    <property type="term" value="F:monoacylglycerol lipase activity"/>
    <property type="evidence" value="ECO:0007669"/>
    <property type="project" value="TreeGrafter"/>
</dbReference>
<dbReference type="Pfam" id="PF12697">
    <property type="entry name" value="Abhydrolase_6"/>
    <property type="match status" value="1"/>
</dbReference>
<proteinExistence type="predicted"/>
<dbReference type="InterPro" id="IPR000073">
    <property type="entry name" value="AB_hydrolase_1"/>
</dbReference>
<dbReference type="OrthoDB" id="9805423at2"/>
<protein>
    <submittedName>
        <fullName evidence="2">Alpha/beta hydrolase</fullName>
    </submittedName>
</protein>
<dbReference type="RefSeq" id="WP_100706706.1">
    <property type="nucleotide sequence ID" value="NZ_NPDL01000008.1"/>
</dbReference>
<gene>
    <name evidence="2" type="ORF">CH357_10555</name>
</gene>
<sequence length="275" mass="31540">MDRKTFNFRGIKLSYIDAGNKSSDPILIAHANGFSAGCYSYFIKKLSETHRVLALDFCGHGGSEPNMEWKDWFFFRDQVLALIETEDLKDVVGVGHSLGGASILLSSYKRPDLFRKIFAMDPVILNFAYALLALAFDNPLAKGAIKRRREFKDLTLVKKAFRKTPTFVNWSDEVFEDYLNSCFKKEGDKWALCCPPELEAKIFNSVSFLSLLQYRRIKTETHITIPRKYEVCSPSAAKRIVSGNPNSSLELWDDISHFFPFERPEKTLERIIQKL</sequence>
<organism evidence="2 3">
    <name type="scientific">Leptospira hartskeerlii</name>
    <dbReference type="NCBI Taxonomy" id="2023177"/>
    <lineage>
        <taxon>Bacteria</taxon>
        <taxon>Pseudomonadati</taxon>
        <taxon>Spirochaetota</taxon>
        <taxon>Spirochaetia</taxon>
        <taxon>Leptospirales</taxon>
        <taxon>Leptospiraceae</taxon>
        <taxon>Leptospira</taxon>
    </lineage>
</organism>
<dbReference type="InterPro" id="IPR029058">
    <property type="entry name" value="AB_hydrolase_fold"/>
</dbReference>
<dbReference type="AlphaFoldDB" id="A0A2M9XCP1"/>
<comment type="caution">
    <text evidence="2">The sequence shown here is derived from an EMBL/GenBank/DDBJ whole genome shotgun (WGS) entry which is preliminary data.</text>
</comment>
<name>A0A2M9XCP1_9LEPT</name>
<dbReference type="Gene3D" id="3.40.50.1820">
    <property type="entry name" value="alpha/beta hydrolase"/>
    <property type="match status" value="1"/>
</dbReference>
<dbReference type="GO" id="GO:0046464">
    <property type="term" value="P:acylglycerol catabolic process"/>
    <property type="evidence" value="ECO:0007669"/>
    <property type="project" value="TreeGrafter"/>
</dbReference>
<reference evidence="2 3" key="1">
    <citation type="submission" date="2017-07" db="EMBL/GenBank/DDBJ databases">
        <title>Leptospira spp. isolated from tropical soils.</title>
        <authorList>
            <person name="Thibeaux R."/>
            <person name="Iraola G."/>
            <person name="Ferres I."/>
            <person name="Bierque E."/>
            <person name="Girault D."/>
            <person name="Soupe-Gilbert M.-E."/>
            <person name="Picardeau M."/>
            <person name="Goarant C."/>
        </authorList>
    </citation>
    <scope>NUCLEOTIDE SEQUENCE [LARGE SCALE GENOMIC DNA]</scope>
    <source>
        <strain evidence="2 3">MCA1-C-A1</strain>
    </source>
</reference>
<dbReference type="Proteomes" id="UP000232196">
    <property type="component" value="Unassembled WGS sequence"/>
</dbReference>
<feature type="domain" description="AB hydrolase-1" evidence="1">
    <location>
        <begin position="26"/>
        <end position="268"/>
    </location>
</feature>
<evidence type="ECO:0000313" key="2">
    <source>
        <dbReference type="EMBL" id="PJZ25359.1"/>
    </source>
</evidence>
<dbReference type="GO" id="GO:0016020">
    <property type="term" value="C:membrane"/>
    <property type="evidence" value="ECO:0007669"/>
    <property type="project" value="TreeGrafter"/>
</dbReference>
<dbReference type="SUPFAM" id="SSF53474">
    <property type="entry name" value="alpha/beta-Hydrolases"/>
    <property type="match status" value="1"/>
</dbReference>
<keyword evidence="3" id="KW-1185">Reference proteome</keyword>
<evidence type="ECO:0000259" key="1">
    <source>
        <dbReference type="Pfam" id="PF12697"/>
    </source>
</evidence>
<dbReference type="EMBL" id="NPDN01000005">
    <property type="protein sequence ID" value="PJZ25359.1"/>
    <property type="molecule type" value="Genomic_DNA"/>
</dbReference>
<evidence type="ECO:0000313" key="3">
    <source>
        <dbReference type="Proteomes" id="UP000232196"/>
    </source>
</evidence>
<dbReference type="PANTHER" id="PTHR43798">
    <property type="entry name" value="MONOACYLGLYCEROL LIPASE"/>
    <property type="match status" value="1"/>
</dbReference>
<keyword evidence="2" id="KW-0378">Hydrolase</keyword>
<accession>A0A2M9XCP1</accession>